<comment type="similarity">
    <text evidence="3 6">Belongs to the pectinacetylesterase family.</text>
</comment>
<dbReference type="PANTHER" id="PTHR21562:SF65">
    <property type="entry name" value="PECTIN ACETYLESTERASE"/>
    <property type="match status" value="1"/>
</dbReference>
<dbReference type="EC" id="3.1.1.-" evidence="6"/>
<dbReference type="EMBL" id="BMAC01000031">
    <property type="protein sequence ID" value="GFP81550.1"/>
    <property type="molecule type" value="Genomic_DNA"/>
</dbReference>
<comment type="caution">
    <text evidence="7">The sequence shown here is derived from an EMBL/GenBank/DDBJ whole genome shotgun (WGS) entry which is preliminary data.</text>
</comment>
<keyword evidence="8" id="KW-1185">Reference proteome</keyword>
<gene>
    <name evidence="7" type="ORF">PHJA_000298300</name>
</gene>
<dbReference type="AlphaFoldDB" id="A0A830B1P9"/>
<proteinExistence type="inferred from homology"/>
<evidence type="ECO:0000313" key="8">
    <source>
        <dbReference type="Proteomes" id="UP000653305"/>
    </source>
</evidence>
<dbReference type="OrthoDB" id="2015280at2759"/>
<sequence length="299" mass="33702">FYNWNRVYVVYCDGSSFSGDVEEVDPQTNLTYRGARVFNAVMEDLLAKGMSNADNVILSGGSAGGLATLLHCDSFRQQIVPNAKRVKCIADSGFFMHAKNLPGAKEREDFFTRVVELHQMAKSIPPSCTSKMNPGLCLFPENLVDDIQTPLFILESSFDTHQIKGMITPYIGGGRPEWDDCTNKNLVNCNSTQLEIMQEFQKTFINTLQNLKCSSSRGMFVHTCYVHGHIHLKEESTCSSVSNNMLEDTTIAEAIGDWFFDRNSFQHIDMNNMPRNCTSTLTEDVFSQKCIQFINDHKK</sequence>
<dbReference type="SUPFAM" id="SSF53474">
    <property type="entry name" value="alpha/beta-Hydrolases"/>
    <property type="match status" value="1"/>
</dbReference>
<accession>A0A830B1P9</accession>
<protein>
    <recommendedName>
        <fullName evidence="6">Pectin acetylesterase</fullName>
        <ecNumber evidence="6">3.1.1.-</ecNumber>
    </recommendedName>
</protein>
<keyword evidence="6" id="KW-0964">Secreted</keyword>
<comment type="subcellular location">
    <subcellularLocation>
        <location evidence="2 6">Secreted</location>
        <location evidence="2 6">Cell wall</location>
    </subcellularLocation>
</comment>
<keyword evidence="4 6" id="KW-0134">Cell wall</keyword>
<keyword evidence="5 6" id="KW-0961">Cell wall biogenesis/degradation</keyword>
<keyword evidence="6" id="KW-0378">Hydrolase</keyword>
<evidence type="ECO:0000313" key="7">
    <source>
        <dbReference type="EMBL" id="GFP81550.1"/>
    </source>
</evidence>
<evidence type="ECO:0000256" key="5">
    <source>
        <dbReference type="ARBA" id="ARBA00023316"/>
    </source>
</evidence>
<name>A0A830B1P9_9LAMI</name>
<dbReference type="GO" id="GO:0009505">
    <property type="term" value="C:plant-type cell wall"/>
    <property type="evidence" value="ECO:0007669"/>
    <property type="project" value="TreeGrafter"/>
</dbReference>
<dbReference type="PANTHER" id="PTHR21562">
    <property type="entry name" value="NOTUM-RELATED"/>
    <property type="match status" value="1"/>
</dbReference>
<dbReference type="InterPro" id="IPR004963">
    <property type="entry name" value="PAE/NOTUM"/>
</dbReference>
<evidence type="ECO:0000256" key="4">
    <source>
        <dbReference type="ARBA" id="ARBA00022512"/>
    </source>
</evidence>
<evidence type="ECO:0000256" key="1">
    <source>
        <dbReference type="ARBA" id="ARBA00003534"/>
    </source>
</evidence>
<dbReference type="Proteomes" id="UP000653305">
    <property type="component" value="Unassembled WGS sequence"/>
</dbReference>
<dbReference type="InterPro" id="IPR029058">
    <property type="entry name" value="AB_hydrolase_fold"/>
</dbReference>
<feature type="non-terminal residue" evidence="7">
    <location>
        <position position="299"/>
    </location>
</feature>
<dbReference type="Pfam" id="PF03283">
    <property type="entry name" value="PAE"/>
    <property type="match status" value="1"/>
</dbReference>
<dbReference type="GO" id="GO:0071555">
    <property type="term" value="P:cell wall organization"/>
    <property type="evidence" value="ECO:0007669"/>
    <property type="project" value="UniProtKB-KW"/>
</dbReference>
<organism evidence="7 8">
    <name type="scientific">Phtheirospermum japonicum</name>
    <dbReference type="NCBI Taxonomy" id="374723"/>
    <lineage>
        <taxon>Eukaryota</taxon>
        <taxon>Viridiplantae</taxon>
        <taxon>Streptophyta</taxon>
        <taxon>Embryophyta</taxon>
        <taxon>Tracheophyta</taxon>
        <taxon>Spermatophyta</taxon>
        <taxon>Magnoliopsida</taxon>
        <taxon>eudicotyledons</taxon>
        <taxon>Gunneridae</taxon>
        <taxon>Pentapetalae</taxon>
        <taxon>asterids</taxon>
        <taxon>lamiids</taxon>
        <taxon>Lamiales</taxon>
        <taxon>Orobanchaceae</taxon>
        <taxon>Orobanchaceae incertae sedis</taxon>
        <taxon>Phtheirospermum</taxon>
    </lineage>
</organism>
<reference evidence="7" key="1">
    <citation type="submission" date="2020-07" db="EMBL/GenBank/DDBJ databases">
        <title>Ethylene signaling mediates host invasion by parasitic plants.</title>
        <authorList>
            <person name="Yoshida S."/>
        </authorList>
    </citation>
    <scope>NUCLEOTIDE SEQUENCE</scope>
    <source>
        <strain evidence="7">Okayama</strain>
    </source>
</reference>
<evidence type="ECO:0000256" key="6">
    <source>
        <dbReference type="RuleBase" id="RU363114"/>
    </source>
</evidence>
<dbReference type="GO" id="GO:0052793">
    <property type="term" value="F:pectin acetylesterase activity"/>
    <property type="evidence" value="ECO:0007669"/>
    <property type="project" value="TreeGrafter"/>
</dbReference>
<comment type="function">
    <text evidence="1 6">Hydrolyzes acetyl esters in homogalacturonan regions of pectin. In type I primary cell wall, galacturonic acid residues of pectin can be acetylated at the O-2 and O-3 positions. Decreasing the degree of acetylation of pectin gels in vitro alters their physical properties.</text>
</comment>
<evidence type="ECO:0000256" key="2">
    <source>
        <dbReference type="ARBA" id="ARBA00004191"/>
    </source>
</evidence>
<evidence type="ECO:0000256" key="3">
    <source>
        <dbReference type="ARBA" id="ARBA00005784"/>
    </source>
</evidence>